<name>A0A1W7CTM6_9ACTN</name>
<dbReference type="EMBL" id="CP021121">
    <property type="protein sequence ID" value="ARQ68087.1"/>
    <property type="molecule type" value="Genomic_DNA"/>
</dbReference>
<gene>
    <name evidence="3" type="ORF">CAG99_03875</name>
</gene>
<feature type="region of interest" description="Disordered" evidence="1">
    <location>
        <begin position="663"/>
        <end position="685"/>
    </location>
</feature>
<evidence type="ECO:0000259" key="2">
    <source>
        <dbReference type="Pfam" id="PF13625"/>
    </source>
</evidence>
<organism evidence="3 4">
    <name type="scientific">Streptomyces marincola</name>
    <dbReference type="NCBI Taxonomy" id="2878388"/>
    <lineage>
        <taxon>Bacteria</taxon>
        <taxon>Bacillati</taxon>
        <taxon>Actinomycetota</taxon>
        <taxon>Actinomycetes</taxon>
        <taxon>Kitasatosporales</taxon>
        <taxon>Streptomycetaceae</taxon>
        <taxon>Streptomyces</taxon>
    </lineage>
</organism>
<evidence type="ECO:0000256" key="1">
    <source>
        <dbReference type="SAM" id="MobiDB-lite"/>
    </source>
</evidence>
<evidence type="ECO:0000313" key="3">
    <source>
        <dbReference type="EMBL" id="ARQ68087.1"/>
    </source>
</evidence>
<proteinExistence type="predicted"/>
<sequence length="790" mass="83255">MGPTPPHPLAAWLGRLPADRLHDVLTARPDALRPTEPGRLAELAERLADRRSVARAASRLTLRALQAAEAVAALAGMPAPDDPPGDGVPEERVLALLGDERGVAAALAELARYALVWPDEAGSLLIVEPLRQTWAAPLGLGRGLVGLMGERTAEELAVLVRTLGLPQSPTKQRRLAAVLEHHGDAARVAALAATAPPETRDLLTRAGRTVSDEPVPASRPGLRWALDRGLLVRPRRGTGAVTMPAEVALALRGPGWRAPFAAAPPEPPLRPAAPAAVAAQAAAAAQLFAGQAAAVFAACAAGPPARLRGGGVGSREVLRIARAAQCGEPEVRLALETGRAAGLLARDGERFAVTAAWDAWAEQDPGHRLAVLLRAWWSLPDTPTSDRDAEGRVRPALGEGLPRNDRLAARRALLGAAARLPRGRGARHDEALAALVSWHRPMARRLDQDAPPFAGLLREAALLGVLACGALTPLGAALRSGSEAALVSAARALLPAPTERARFGGDLTAVVTGTPAAALERLLDEVAERESRGVASVWRFTPGSVRRALDGGRSAESVEAALGAVTDRPLPQPLTYLIRDAARRHGRLQVVTAPCVIHAEDAAMLSEVLFHRGLAALGLRRLAPTVLVGRTPVAEALAALRAHGYAPVAEAADGTVRVERPARPRAAALPAQRAEPSVPADRPEPDTHRLALRLAADSSASLRVLAEKATELSLDEVRQLAAAVDAGRRITVDYVTSPDPDAGRRVSYTVSRFELDSPDLFAWCEETGAEEDFFIRRIVAVRQPGPLSRR</sequence>
<dbReference type="RefSeq" id="WP_107485733.1">
    <property type="nucleotide sequence ID" value="NZ_CP021121.1"/>
</dbReference>
<feature type="domain" description="Helicase XPB/Ssl2 N-terminal" evidence="2">
    <location>
        <begin position="505"/>
        <end position="623"/>
    </location>
</feature>
<dbReference type="KEGG" id="smao:CAG99_03875"/>
<reference evidence="3 4" key="1">
    <citation type="submission" date="2017-05" db="EMBL/GenBank/DDBJ databases">
        <title>Complete genome sequence of Streptomyces sp. SCSIO 03032 revealed the diverse biosynthetic pathways for its bioactive secondary metabolites.</title>
        <authorList>
            <person name="Ma L."/>
            <person name="Zhu Y."/>
            <person name="Zhang W."/>
            <person name="Zhang G."/>
            <person name="Tian X."/>
            <person name="Zhang S."/>
            <person name="Zhang C."/>
        </authorList>
    </citation>
    <scope>NUCLEOTIDE SEQUENCE [LARGE SCALE GENOMIC DNA]</scope>
    <source>
        <strain evidence="3 4">SCSIO 03032</strain>
    </source>
</reference>
<protein>
    <recommendedName>
        <fullName evidence="2">Helicase XPB/Ssl2 N-terminal domain-containing protein</fullName>
    </recommendedName>
</protein>
<dbReference type="AlphaFoldDB" id="A0A1W7CTM6"/>
<dbReference type="InterPro" id="IPR032830">
    <property type="entry name" value="XPB/Ssl2_N"/>
</dbReference>
<dbReference type="Pfam" id="PF13625">
    <property type="entry name" value="Helicase_C_3"/>
    <property type="match status" value="1"/>
</dbReference>
<dbReference type="Proteomes" id="UP000194218">
    <property type="component" value="Chromosome"/>
</dbReference>
<evidence type="ECO:0000313" key="4">
    <source>
        <dbReference type="Proteomes" id="UP000194218"/>
    </source>
</evidence>
<dbReference type="OrthoDB" id="3415124at2"/>
<accession>A0A1W7CTM6</accession>
<feature type="compositionally biased region" description="Low complexity" evidence="1">
    <location>
        <begin position="664"/>
        <end position="676"/>
    </location>
</feature>
<keyword evidence="4" id="KW-1185">Reference proteome</keyword>